<evidence type="ECO:0000313" key="2">
    <source>
        <dbReference type="Proteomes" id="UP001596368"/>
    </source>
</evidence>
<sequence length="121" mass="13671">MTDAEEPTPPADLPAYVVDPLRRQPPRRLRAVAEWAADLAAYKADRGDTDARDPQRQARLRERVRANGHSADTADYDGVPERAYISVKEPQEGYEYAYWQWRSDDDADAPDSNASIGPLRE</sequence>
<protein>
    <submittedName>
        <fullName evidence="1">Uncharacterized protein</fullName>
    </submittedName>
</protein>
<accession>A0ABD5XXA2</accession>
<name>A0ABD5XXA2_9EURY</name>
<comment type="caution">
    <text evidence="1">The sequence shown here is derived from an EMBL/GenBank/DDBJ whole genome shotgun (WGS) entry which is preliminary data.</text>
</comment>
<gene>
    <name evidence="1" type="ORF">ACFQRB_18140</name>
</gene>
<dbReference type="EMBL" id="JBHSZG010000008">
    <property type="protein sequence ID" value="MFC7137837.1"/>
    <property type="molecule type" value="Genomic_DNA"/>
</dbReference>
<dbReference type="Proteomes" id="UP001596368">
    <property type="component" value="Unassembled WGS sequence"/>
</dbReference>
<dbReference type="AlphaFoldDB" id="A0ABD5XXA2"/>
<proteinExistence type="predicted"/>
<keyword evidence="2" id="KW-1185">Reference proteome</keyword>
<reference evidence="1 2" key="1">
    <citation type="journal article" date="2019" name="Int. J. Syst. Evol. Microbiol.">
        <title>The Global Catalogue of Microorganisms (GCM) 10K type strain sequencing project: providing services to taxonomists for standard genome sequencing and annotation.</title>
        <authorList>
            <consortium name="The Broad Institute Genomics Platform"/>
            <consortium name="The Broad Institute Genome Sequencing Center for Infectious Disease"/>
            <person name="Wu L."/>
            <person name="Ma J."/>
        </authorList>
    </citation>
    <scope>NUCLEOTIDE SEQUENCE [LARGE SCALE GENOMIC DNA]</scope>
    <source>
        <strain evidence="1 2">DT92</strain>
    </source>
</reference>
<organism evidence="1 2">
    <name type="scientific">Halobaculum litoreum</name>
    <dbReference type="NCBI Taxonomy" id="3031998"/>
    <lineage>
        <taxon>Archaea</taxon>
        <taxon>Methanobacteriati</taxon>
        <taxon>Methanobacteriota</taxon>
        <taxon>Stenosarchaea group</taxon>
        <taxon>Halobacteria</taxon>
        <taxon>Halobacteriales</taxon>
        <taxon>Haloferacaceae</taxon>
        <taxon>Halobaculum</taxon>
    </lineage>
</organism>
<evidence type="ECO:0000313" key="1">
    <source>
        <dbReference type="EMBL" id="MFC7137837.1"/>
    </source>
</evidence>